<sequence>MRFLLSILPAEEVVSIRRNIPTEAPIGALMACQPSSETTYCKPVLIQIDYVKASMNCAESSF</sequence>
<protein>
    <submittedName>
        <fullName evidence="1">Uncharacterized protein</fullName>
    </submittedName>
</protein>
<dbReference type="Proteomes" id="UP000002275">
    <property type="component" value="Chromosome I"/>
</dbReference>
<reference evidence="2" key="1">
    <citation type="submission" date="2002-12" db="EMBL/GenBank/DDBJ databases">
        <title>Complete genome sequence of Vibrio vulnificus CMCP6.</title>
        <authorList>
            <person name="Rhee J.H."/>
            <person name="Kim S.Y."/>
            <person name="Chung S.S."/>
            <person name="Kim J.J."/>
            <person name="Moon Y.H."/>
            <person name="Jeong H."/>
            <person name="Choy H.E."/>
        </authorList>
    </citation>
    <scope>NUCLEOTIDE SEQUENCE [LARGE SCALE GENOMIC DNA]</scope>
    <source>
        <strain evidence="2">CMCP6</strain>
    </source>
</reference>
<name>A0A3Q0L3M7_VIBVU</name>
<dbReference type="AlphaFoldDB" id="A0A3Q0L3M7"/>
<reference evidence="1 2" key="3">
    <citation type="journal article" date="2011" name="Mol. Syst. Biol.">
        <title>Integrative genome-scale metabolic analysis of Vibrio vulnificus for drug targeting and discovery.</title>
        <authorList>
            <person name="Kim H.U."/>
            <person name="Kim S.Y."/>
            <person name="Jeong H."/>
            <person name="Kim T.Y."/>
            <person name="Kim J.J."/>
            <person name="Choy H.E."/>
            <person name="Yi K.Y."/>
            <person name="Rhee J.H."/>
            <person name="Lee S.Y."/>
        </authorList>
    </citation>
    <scope>NUCLEOTIDE SEQUENCE [LARGE SCALE GENOMIC DNA]</scope>
    <source>
        <strain evidence="1 2">CMCP6</strain>
    </source>
</reference>
<reference evidence="1 2" key="2">
    <citation type="journal article" date="2003" name="Infect. Immun.">
        <title>Characterization and pathogenic significance of Vibrio vulnificus antigens preferentially expressed in septicemic patients.</title>
        <authorList>
            <person name="Kim Y.R."/>
            <person name="Lee S.E."/>
            <person name="Kim C.M."/>
            <person name="Kim S.Y."/>
            <person name="Shin E.K."/>
            <person name="Shin D.H."/>
            <person name="Chung S.S."/>
            <person name="Choy H.E."/>
            <person name="Progulske-Fox A."/>
            <person name="Hillman J.D."/>
            <person name="Handfield M."/>
            <person name="Rhee J.H."/>
        </authorList>
    </citation>
    <scope>NUCLEOTIDE SEQUENCE [LARGE SCALE GENOMIC DNA]</scope>
    <source>
        <strain evidence="1 2">CMCP6</strain>
    </source>
</reference>
<organism evidence="1 2">
    <name type="scientific">Vibrio vulnificus (strain CMCP6)</name>
    <dbReference type="NCBI Taxonomy" id="216895"/>
    <lineage>
        <taxon>Bacteria</taxon>
        <taxon>Pseudomonadati</taxon>
        <taxon>Pseudomonadota</taxon>
        <taxon>Gammaproteobacteria</taxon>
        <taxon>Vibrionales</taxon>
        <taxon>Vibrionaceae</taxon>
        <taxon>Vibrio</taxon>
    </lineage>
</organism>
<gene>
    <name evidence="1" type="ordered locus">VV1_1458</name>
</gene>
<dbReference type="KEGG" id="vvu:VV1_1458"/>
<dbReference type="EMBL" id="AE016795">
    <property type="protein sequence ID" value="AAO09898.1"/>
    <property type="molecule type" value="Genomic_DNA"/>
</dbReference>
<evidence type="ECO:0000313" key="1">
    <source>
        <dbReference type="EMBL" id="AAO09898.1"/>
    </source>
</evidence>
<accession>A0A3Q0L3M7</accession>
<proteinExistence type="predicted"/>
<evidence type="ECO:0000313" key="2">
    <source>
        <dbReference type="Proteomes" id="UP000002275"/>
    </source>
</evidence>